<keyword evidence="3" id="KW-1185">Reference proteome</keyword>
<proteinExistence type="predicted"/>
<evidence type="ECO:0000313" key="4">
    <source>
        <dbReference type="WBParaSite" id="HPBE_0002063701-mRNA-1"/>
    </source>
</evidence>
<sequence>MLHVPDALFRFHANNARFLQVQSPELHIYYTVETIELACRNGLGALKPMICFLCIVKEKNGQLYTIHRTHVPLLHAITDKKSQATYRAIVSELEGVLARMPGGYNRELRIILDFERAAIKAAKITVPMASVEGWAFHLARAWNRKRDQLGLRKFIRNSERCERIKRWWETLKGTIVLPPDLYRSVPALTRVPETWLEGPFKGIWNKWNKKTLRTSNIAETFHSNLLSEVRKKRLPMEKLLKVLKRMNAQSKAKLLHHGKNPDAPEDLSKKDLKRRRRVNAEMRHFEMRRARGLLWARVITTYCRRMSRFVTEKSNL</sequence>
<accession>A0A183GE94</accession>
<evidence type="ECO:0000313" key="3">
    <source>
        <dbReference type="Proteomes" id="UP000050761"/>
    </source>
</evidence>
<reference evidence="4" key="2">
    <citation type="submission" date="2019-09" db="UniProtKB">
        <authorList>
            <consortium name="WormBaseParasite"/>
        </authorList>
    </citation>
    <scope>IDENTIFICATION</scope>
</reference>
<gene>
    <name evidence="2" type="ORF">HPBE_LOCUS20638</name>
</gene>
<feature type="region of interest" description="Disordered" evidence="1">
    <location>
        <begin position="253"/>
        <end position="274"/>
    </location>
</feature>
<dbReference type="WBParaSite" id="HPBE_0002063701-mRNA-1">
    <property type="protein sequence ID" value="HPBE_0002063701-mRNA-1"/>
    <property type="gene ID" value="HPBE_0002063701"/>
</dbReference>
<protein>
    <submittedName>
        <fullName evidence="4">MULE domain-containing protein</fullName>
    </submittedName>
</protein>
<dbReference type="Proteomes" id="UP000050761">
    <property type="component" value="Unassembled WGS sequence"/>
</dbReference>
<reference evidence="2 3" key="1">
    <citation type="submission" date="2018-11" db="EMBL/GenBank/DDBJ databases">
        <authorList>
            <consortium name="Pathogen Informatics"/>
        </authorList>
    </citation>
    <scope>NUCLEOTIDE SEQUENCE [LARGE SCALE GENOMIC DNA]</scope>
</reference>
<feature type="compositionally biased region" description="Basic and acidic residues" evidence="1">
    <location>
        <begin position="259"/>
        <end position="270"/>
    </location>
</feature>
<evidence type="ECO:0000313" key="2">
    <source>
        <dbReference type="EMBL" id="VDP21125.1"/>
    </source>
</evidence>
<name>A0A183GE94_HELPZ</name>
<organism evidence="3 4">
    <name type="scientific">Heligmosomoides polygyrus</name>
    <name type="common">Parasitic roundworm</name>
    <dbReference type="NCBI Taxonomy" id="6339"/>
    <lineage>
        <taxon>Eukaryota</taxon>
        <taxon>Metazoa</taxon>
        <taxon>Ecdysozoa</taxon>
        <taxon>Nematoda</taxon>
        <taxon>Chromadorea</taxon>
        <taxon>Rhabditida</taxon>
        <taxon>Rhabditina</taxon>
        <taxon>Rhabditomorpha</taxon>
        <taxon>Strongyloidea</taxon>
        <taxon>Heligmosomidae</taxon>
        <taxon>Heligmosomoides</taxon>
    </lineage>
</organism>
<evidence type="ECO:0000256" key="1">
    <source>
        <dbReference type="SAM" id="MobiDB-lite"/>
    </source>
</evidence>
<dbReference type="OrthoDB" id="5839148at2759"/>
<accession>A0A3P8CQU2</accession>
<dbReference type="AlphaFoldDB" id="A0A183GE94"/>
<dbReference type="EMBL" id="UZAH01032325">
    <property type="protein sequence ID" value="VDP21125.1"/>
    <property type="molecule type" value="Genomic_DNA"/>
</dbReference>